<dbReference type="EMBL" id="PCSR01000003">
    <property type="protein sequence ID" value="PIP53589.1"/>
    <property type="molecule type" value="Genomic_DNA"/>
</dbReference>
<dbReference type="InterPro" id="IPR011041">
    <property type="entry name" value="Quinoprot_gluc/sorb_DH_b-prop"/>
</dbReference>
<organism evidence="2 3">
    <name type="scientific">Candidatus Beckwithbacteria bacterium CG23_combo_of_CG06-09_8_20_14_all_34_8</name>
    <dbReference type="NCBI Taxonomy" id="1974497"/>
    <lineage>
        <taxon>Bacteria</taxon>
        <taxon>Candidatus Beckwithiibacteriota</taxon>
    </lineage>
</organism>
<keyword evidence="1" id="KW-0472">Membrane</keyword>
<comment type="caution">
    <text evidence="2">The sequence shown here is derived from an EMBL/GenBank/DDBJ whole genome shotgun (WGS) entry which is preliminary data.</text>
</comment>
<keyword evidence="1" id="KW-0812">Transmembrane</keyword>
<name>A0A2H0B7I1_9BACT</name>
<dbReference type="AlphaFoldDB" id="A0A2H0B7I1"/>
<feature type="transmembrane region" description="Helical" evidence="1">
    <location>
        <begin position="229"/>
        <end position="249"/>
    </location>
</feature>
<evidence type="ECO:0000256" key="1">
    <source>
        <dbReference type="SAM" id="Phobius"/>
    </source>
</evidence>
<dbReference type="SUPFAM" id="SSF50952">
    <property type="entry name" value="Soluble quinoprotein glucose dehydrogenase"/>
    <property type="match status" value="1"/>
</dbReference>
<dbReference type="InterPro" id="IPR011042">
    <property type="entry name" value="6-blade_b-propeller_TolB-like"/>
</dbReference>
<protein>
    <submittedName>
        <fullName evidence="2">Uncharacterized protein</fullName>
    </submittedName>
</protein>
<accession>A0A2H0B7I1</accession>
<evidence type="ECO:0000313" key="3">
    <source>
        <dbReference type="Proteomes" id="UP000229459"/>
    </source>
</evidence>
<gene>
    <name evidence="2" type="ORF">COX08_00115</name>
</gene>
<evidence type="ECO:0000313" key="2">
    <source>
        <dbReference type="EMBL" id="PIP53589.1"/>
    </source>
</evidence>
<proteinExistence type="predicted"/>
<sequence length="587" mass="66195">MPINFYLAKGQREQSMLGQHAQVYTIIRWHEETLRFVIIQLQARLYGIELASYAKSISEQLKQLIPSFSQLINWCNKIDPRAVGSRVLVGQIDPNTNKLMFQSSDSQIVWLIRQEKFYKMLVSQKGISGELLPGDQLIVGDQKLIDGLDNKILPYKPIQNQLENILFGYHQDNKLLIISSPSKQRLSLDKLKKIFLSIKTEKPKPNNTTPIQMLFLKKPNIKYQGKREVTLAIAGLFLIALIISVSFGINKRRQLIQTQKEQQLIADITYRLEQAKSLQELNPTRSKTLLSEASLALNEYVSDNKLPSITLNNLKNEVASAYELVSGLIIVSQAPLFYDPNLLKDGFMPQQLSISDDELVLLDTQNKIAGSIDLQSKSAQIVAGSSQIQADSRLTTIPAWMFLLSGNKLAIIDKNIQKQIKSFTLTSTTVSDMVGYGNNLYILDVPAGQVLRFRGIKDSLAKAEDFFNEKQDLSGAVSLAIDGSIWILYSNGSVEKYTSGLRDGLYTDFNLDKPIQKADTFFTNENQNNIYILDKQQGRIVAISKQGEFKTEYTWENLKNCDGFVVSEKIGKILVLKDGKIWGINLK</sequence>
<reference evidence="2 3" key="1">
    <citation type="submission" date="2017-09" db="EMBL/GenBank/DDBJ databases">
        <title>Depth-based differentiation of microbial function through sediment-hosted aquifers and enrichment of novel symbionts in the deep terrestrial subsurface.</title>
        <authorList>
            <person name="Probst A.J."/>
            <person name="Ladd B."/>
            <person name="Jarett J.K."/>
            <person name="Geller-Mcgrath D.E."/>
            <person name="Sieber C.M."/>
            <person name="Emerson J.B."/>
            <person name="Anantharaman K."/>
            <person name="Thomas B.C."/>
            <person name="Malmstrom R."/>
            <person name="Stieglmeier M."/>
            <person name="Klingl A."/>
            <person name="Woyke T."/>
            <person name="Ryan C.M."/>
            <person name="Banfield J.F."/>
        </authorList>
    </citation>
    <scope>NUCLEOTIDE SEQUENCE [LARGE SCALE GENOMIC DNA]</scope>
    <source>
        <strain evidence="2">CG23_combo_of_CG06-09_8_20_14_all_34_8</strain>
    </source>
</reference>
<dbReference type="Proteomes" id="UP000229459">
    <property type="component" value="Unassembled WGS sequence"/>
</dbReference>
<keyword evidence="1" id="KW-1133">Transmembrane helix</keyword>
<dbReference type="Gene3D" id="2.120.10.30">
    <property type="entry name" value="TolB, C-terminal domain"/>
    <property type="match status" value="1"/>
</dbReference>